<dbReference type="Pfam" id="PF01555">
    <property type="entry name" value="N6_N4_Mtase"/>
    <property type="match status" value="1"/>
</dbReference>
<dbReference type="InterPro" id="IPR029063">
    <property type="entry name" value="SAM-dependent_MTases_sf"/>
</dbReference>
<dbReference type="GO" id="GO:0008170">
    <property type="term" value="F:N-methyltransferase activity"/>
    <property type="evidence" value="ECO:0007669"/>
    <property type="project" value="InterPro"/>
</dbReference>
<dbReference type="RefSeq" id="WP_254288699.1">
    <property type="nucleotide sequence ID" value="NZ_JAMLDY010000007.1"/>
</dbReference>
<protein>
    <recommendedName>
        <fullName evidence="2">site-specific DNA-methyltransferase (adenine-specific)</fullName>
        <ecNumber evidence="2">2.1.1.72</ecNumber>
    </recommendedName>
</protein>
<dbReference type="InterPro" id="IPR001091">
    <property type="entry name" value="RM_Methyltransferase"/>
</dbReference>
<evidence type="ECO:0000256" key="2">
    <source>
        <dbReference type="ARBA" id="ARBA00011900"/>
    </source>
</evidence>
<dbReference type="EMBL" id="JAMLDY010000007">
    <property type="protein sequence ID" value="MCP3734699.1"/>
    <property type="molecule type" value="Genomic_DNA"/>
</dbReference>
<dbReference type="AlphaFoldDB" id="A0A9X2HSK7"/>
<dbReference type="PROSITE" id="PS00092">
    <property type="entry name" value="N6_MTASE"/>
    <property type="match status" value="1"/>
</dbReference>
<evidence type="ECO:0000259" key="7">
    <source>
        <dbReference type="Pfam" id="PF01555"/>
    </source>
</evidence>
<dbReference type="GO" id="GO:0003677">
    <property type="term" value="F:DNA binding"/>
    <property type="evidence" value="ECO:0007669"/>
    <property type="project" value="InterPro"/>
</dbReference>
<dbReference type="Proteomes" id="UP001139486">
    <property type="component" value="Unassembled WGS sequence"/>
</dbReference>
<dbReference type="InterPro" id="IPR002941">
    <property type="entry name" value="DNA_methylase_N4/N6"/>
</dbReference>
<name>A0A9X2HSK7_9SPHN</name>
<dbReference type="SUPFAM" id="SSF53335">
    <property type="entry name" value="S-adenosyl-L-methionine-dependent methyltransferases"/>
    <property type="match status" value="1"/>
</dbReference>
<feature type="domain" description="NACHT-associated inactive Restriction Endonuclease 1 sensor" evidence="8">
    <location>
        <begin position="428"/>
        <end position="522"/>
    </location>
</feature>
<dbReference type="PANTHER" id="PTHR13370">
    <property type="entry name" value="RNA METHYLASE-RELATED"/>
    <property type="match status" value="1"/>
</dbReference>
<keyword evidence="4" id="KW-0808">Transferase</keyword>
<evidence type="ECO:0000256" key="4">
    <source>
        <dbReference type="ARBA" id="ARBA00022679"/>
    </source>
</evidence>
<gene>
    <name evidence="9" type="ORF">M9979_07430</name>
</gene>
<evidence type="ECO:0000259" key="8">
    <source>
        <dbReference type="Pfam" id="PF22722"/>
    </source>
</evidence>
<evidence type="ECO:0000313" key="10">
    <source>
        <dbReference type="Proteomes" id="UP001139486"/>
    </source>
</evidence>
<dbReference type="PRINTS" id="PR00508">
    <property type="entry name" value="S21N4MTFRASE"/>
</dbReference>
<dbReference type="Pfam" id="PF22722">
    <property type="entry name" value="NA-iREase1"/>
    <property type="match status" value="1"/>
</dbReference>
<dbReference type="EC" id="2.1.1.72" evidence="2"/>
<dbReference type="InterPro" id="IPR002052">
    <property type="entry name" value="DNA_methylase_N6_adenine_CS"/>
</dbReference>
<evidence type="ECO:0000256" key="3">
    <source>
        <dbReference type="ARBA" id="ARBA00022603"/>
    </source>
</evidence>
<dbReference type="GO" id="GO:0009007">
    <property type="term" value="F:site-specific DNA-methyltransferase (adenine-specific) activity"/>
    <property type="evidence" value="ECO:0007669"/>
    <property type="project" value="UniProtKB-EC"/>
</dbReference>
<dbReference type="GO" id="GO:0005737">
    <property type="term" value="C:cytoplasm"/>
    <property type="evidence" value="ECO:0007669"/>
    <property type="project" value="TreeGrafter"/>
</dbReference>
<dbReference type="GO" id="GO:0032259">
    <property type="term" value="P:methylation"/>
    <property type="evidence" value="ECO:0007669"/>
    <property type="project" value="UniProtKB-KW"/>
</dbReference>
<reference evidence="9" key="1">
    <citation type="submission" date="2022-05" db="EMBL/GenBank/DDBJ databases">
        <title>Sphingomonas sp. strain RP10 Genome sequencing and assembly.</title>
        <authorList>
            <person name="Kim I."/>
        </authorList>
    </citation>
    <scope>NUCLEOTIDE SEQUENCE</scope>
    <source>
        <strain evidence="9">RP10</strain>
    </source>
</reference>
<accession>A0A9X2HSK7</accession>
<comment type="caution">
    <text evidence="9">The sequence shown here is derived from an EMBL/GenBank/DDBJ whole genome shotgun (WGS) entry which is preliminary data.</text>
</comment>
<evidence type="ECO:0000313" key="9">
    <source>
        <dbReference type="EMBL" id="MCP3734699.1"/>
    </source>
</evidence>
<keyword evidence="10" id="KW-1185">Reference proteome</keyword>
<organism evidence="9 10">
    <name type="scientific">Sphingomonas liriopis</name>
    <dbReference type="NCBI Taxonomy" id="2949094"/>
    <lineage>
        <taxon>Bacteria</taxon>
        <taxon>Pseudomonadati</taxon>
        <taxon>Pseudomonadota</taxon>
        <taxon>Alphaproteobacteria</taxon>
        <taxon>Sphingomonadales</taxon>
        <taxon>Sphingomonadaceae</taxon>
        <taxon>Sphingomonas</taxon>
    </lineage>
</organism>
<dbReference type="InterPro" id="IPR054557">
    <property type="entry name" value="NA-iREase1_dom"/>
</dbReference>
<keyword evidence="3" id="KW-0489">Methyltransferase</keyword>
<sequence>MRNRPDNHLYYGDNLQVLREHIADASVDLIYLDPPFNSNANYNILFKSPGGTGADAQIEAFEDTWRWNDAAEDAFDQVARSGHGAAFELLRAMRGFLGDSDMMAYLAMMAIRLVELHRVLKSTGSLYLHCDPTASHYLKLLLDGVFGADRYLNEIVWKRTSSHNSARRWGPIHDILLFYARSPGFVWNKVFGDYDADYLQRYYRHVDAEGRRFRLSDLTGSGTRNGESGRAWGGFDPTAYGRHWAIPTDVKEQFPDQGLSPHQWLELFDGEGLVTTAGEGTVWPHVRRYLDRAKGMAAQDIILDIPPLSARHAERLGYPTQKPVALLERIIAASSNEGDVVLDPFCGCGTAVHAAQKLGRHWIGIDVTHLAISLIEKRMQAAFPDASFTVEGTPKDLASADDLARRDKYQFQWWAVSMVDAVPYGGKKKGADGGVDGLIYFKPDGKRTEKAIVSVKGGDGVGVGMIRDLHSAMTRERAPIGIFVTRTAPTGPMLKEAAAVGRFEDGFGRTYPRLQILTIAELFAGRKPEIPYPDPGLAFRRPAREDTGRQGALL</sequence>
<proteinExistence type="inferred from homology"/>
<evidence type="ECO:0000256" key="6">
    <source>
        <dbReference type="SAM" id="MobiDB-lite"/>
    </source>
</evidence>
<feature type="region of interest" description="Disordered" evidence="6">
    <location>
        <begin position="534"/>
        <end position="554"/>
    </location>
</feature>
<comment type="catalytic activity">
    <reaction evidence="5">
        <text>a 2'-deoxyadenosine in DNA + S-adenosyl-L-methionine = an N(6)-methyl-2'-deoxyadenosine in DNA + S-adenosyl-L-homocysteine + H(+)</text>
        <dbReference type="Rhea" id="RHEA:15197"/>
        <dbReference type="Rhea" id="RHEA-COMP:12418"/>
        <dbReference type="Rhea" id="RHEA-COMP:12419"/>
        <dbReference type="ChEBI" id="CHEBI:15378"/>
        <dbReference type="ChEBI" id="CHEBI:57856"/>
        <dbReference type="ChEBI" id="CHEBI:59789"/>
        <dbReference type="ChEBI" id="CHEBI:90615"/>
        <dbReference type="ChEBI" id="CHEBI:90616"/>
        <dbReference type="EC" id="2.1.1.72"/>
    </reaction>
</comment>
<dbReference type="PANTHER" id="PTHR13370:SF3">
    <property type="entry name" value="TRNA (GUANINE(10)-N2)-METHYLTRANSFERASE HOMOLOG"/>
    <property type="match status" value="1"/>
</dbReference>
<feature type="domain" description="DNA methylase N-4/N-6" evidence="7">
    <location>
        <begin position="27"/>
        <end position="375"/>
    </location>
</feature>
<evidence type="ECO:0000256" key="5">
    <source>
        <dbReference type="ARBA" id="ARBA00047942"/>
    </source>
</evidence>
<dbReference type="Gene3D" id="3.40.50.150">
    <property type="entry name" value="Vaccinia Virus protein VP39"/>
    <property type="match status" value="1"/>
</dbReference>
<comment type="similarity">
    <text evidence="1">Belongs to the N(4)/N(6)-methyltransferase family.</text>
</comment>
<evidence type="ECO:0000256" key="1">
    <source>
        <dbReference type="ARBA" id="ARBA00006594"/>
    </source>
</evidence>